<dbReference type="EMBL" id="VSSQ01096778">
    <property type="protein sequence ID" value="MPN40395.1"/>
    <property type="molecule type" value="Genomic_DNA"/>
</dbReference>
<evidence type="ECO:0000313" key="1">
    <source>
        <dbReference type="EMBL" id="MPN40395.1"/>
    </source>
</evidence>
<sequence length="136" mass="15417">MHIVGKDTEYNIAHRCDILTIVSHAFFHNQLCLIGACPCNRHAVFIFDIQGHFAALKFTVFRIINCIIILMTVKFADRVEFGLFDLTVDGMFIFNCNNNVLAHVFISPIFQSLVSANYPTVHCKGCRLPPSFSDTY</sequence>
<proteinExistence type="predicted"/>
<accession>A0A645HMW8</accession>
<dbReference type="AlphaFoldDB" id="A0A645HMW8"/>
<protein>
    <submittedName>
        <fullName evidence="1">Uncharacterized protein</fullName>
    </submittedName>
</protein>
<gene>
    <name evidence="1" type="ORF">SDC9_187932</name>
</gene>
<name>A0A645HMW8_9ZZZZ</name>
<reference evidence="1" key="1">
    <citation type="submission" date="2019-08" db="EMBL/GenBank/DDBJ databases">
        <authorList>
            <person name="Kucharzyk K."/>
            <person name="Murdoch R.W."/>
            <person name="Higgins S."/>
            <person name="Loffler F."/>
        </authorList>
    </citation>
    <scope>NUCLEOTIDE SEQUENCE</scope>
</reference>
<organism evidence="1">
    <name type="scientific">bioreactor metagenome</name>
    <dbReference type="NCBI Taxonomy" id="1076179"/>
    <lineage>
        <taxon>unclassified sequences</taxon>
        <taxon>metagenomes</taxon>
        <taxon>ecological metagenomes</taxon>
    </lineage>
</organism>
<comment type="caution">
    <text evidence="1">The sequence shown here is derived from an EMBL/GenBank/DDBJ whole genome shotgun (WGS) entry which is preliminary data.</text>
</comment>